<sequence length="250" mass="27021">MSTPTLHVDGPLATLTLNRPQQANHLTVEDLEQLSQHLQTLANRPEVRVLLLQAQGKHFCSGFDLSALSAVDAPALFERIVQQLAQLPQPRVAAINGGVFGGGTDLALACDFRIGTTASRMFIPAARIGLHYHRGGMQRLVQQIGLSAAKRLLLTGEEFDAAAMLRCGFLDEVTPSNEALGQRAQALCDTLCALAPLAVQGMRRHLDAIASGTLDSAQLEQDMARCRDSADWAEGLLALQERRIPRFSGH</sequence>
<gene>
    <name evidence="3" type="ORF">ACG0Z6_10615</name>
</gene>
<dbReference type="PANTHER" id="PTHR11941:SF54">
    <property type="entry name" value="ENOYL-COA HYDRATASE, MITOCHONDRIAL"/>
    <property type="match status" value="1"/>
</dbReference>
<dbReference type="CDD" id="cd06558">
    <property type="entry name" value="crotonase-like"/>
    <property type="match status" value="1"/>
</dbReference>
<dbReference type="RefSeq" id="WP_394461156.1">
    <property type="nucleotide sequence ID" value="NZ_JBIGHZ010000004.1"/>
</dbReference>
<reference evidence="3 4" key="1">
    <citation type="submission" date="2024-08" db="EMBL/GenBank/DDBJ databases">
        <authorList>
            <person name="Lu H."/>
        </authorList>
    </citation>
    <scope>NUCLEOTIDE SEQUENCE [LARGE SCALE GENOMIC DNA]</scope>
    <source>
        <strain evidence="3 4">BYS180W</strain>
    </source>
</reference>
<dbReference type="EMBL" id="JBIGHZ010000004">
    <property type="protein sequence ID" value="MFG6448685.1"/>
    <property type="molecule type" value="Genomic_DNA"/>
</dbReference>
<dbReference type="InterPro" id="IPR001753">
    <property type="entry name" value="Enoyl-CoA_hydra/iso"/>
</dbReference>
<evidence type="ECO:0000313" key="4">
    <source>
        <dbReference type="Proteomes" id="UP001606099"/>
    </source>
</evidence>
<dbReference type="InterPro" id="IPR018376">
    <property type="entry name" value="Enoyl-CoA_hyd/isom_CS"/>
</dbReference>
<comment type="similarity">
    <text evidence="1 2">Belongs to the enoyl-CoA hydratase/isomerase family.</text>
</comment>
<evidence type="ECO:0000256" key="2">
    <source>
        <dbReference type="RuleBase" id="RU003707"/>
    </source>
</evidence>
<dbReference type="SUPFAM" id="SSF52096">
    <property type="entry name" value="ClpP/crotonase"/>
    <property type="match status" value="1"/>
</dbReference>
<dbReference type="Pfam" id="PF00378">
    <property type="entry name" value="ECH_1"/>
    <property type="match status" value="1"/>
</dbReference>
<dbReference type="InterPro" id="IPR029045">
    <property type="entry name" value="ClpP/crotonase-like_dom_sf"/>
</dbReference>
<evidence type="ECO:0000256" key="1">
    <source>
        <dbReference type="ARBA" id="ARBA00005254"/>
    </source>
</evidence>
<organism evidence="3 4">
    <name type="scientific">Roseateles rivi</name>
    <dbReference type="NCBI Taxonomy" id="3299028"/>
    <lineage>
        <taxon>Bacteria</taxon>
        <taxon>Pseudomonadati</taxon>
        <taxon>Pseudomonadota</taxon>
        <taxon>Betaproteobacteria</taxon>
        <taxon>Burkholderiales</taxon>
        <taxon>Sphaerotilaceae</taxon>
        <taxon>Roseateles</taxon>
    </lineage>
</organism>
<keyword evidence="4" id="KW-1185">Reference proteome</keyword>
<accession>A0ABW7FWH6</accession>
<dbReference type="PROSITE" id="PS00166">
    <property type="entry name" value="ENOYL_COA_HYDRATASE"/>
    <property type="match status" value="1"/>
</dbReference>
<dbReference type="Proteomes" id="UP001606099">
    <property type="component" value="Unassembled WGS sequence"/>
</dbReference>
<proteinExistence type="inferred from homology"/>
<evidence type="ECO:0000313" key="3">
    <source>
        <dbReference type="EMBL" id="MFG6448685.1"/>
    </source>
</evidence>
<dbReference type="Gene3D" id="3.90.226.10">
    <property type="entry name" value="2-enoyl-CoA Hydratase, Chain A, domain 1"/>
    <property type="match status" value="1"/>
</dbReference>
<dbReference type="PANTHER" id="PTHR11941">
    <property type="entry name" value="ENOYL-COA HYDRATASE-RELATED"/>
    <property type="match status" value="1"/>
</dbReference>
<name>A0ABW7FWH6_9BURK</name>
<comment type="caution">
    <text evidence="3">The sequence shown here is derived from an EMBL/GenBank/DDBJ whole genome shotgun (WGS) entry which is preliminary data.</text>
</comment>
<protein>
    <submittedName>
        <fullName evidence="3">Enoyl-CoA hydratase/isomerase family protein</fullName>
    </submittedName>
</protein>